<dbReference type="FunFam" id="3.30.420.100:FF:000001">
    <property type="entry name" value="50S ribosomal protein L18"/>
    <property type="match status" value="1"/>
</dbReference>
<proteinExistence type="inferred from homology"/>
<dbReference type="PANTHER" id="PTHR12899">
    <property type="entry name" value="39S RIBOSOMAL PROTEIN L18, MITOCHONDRIAL"/>
    <property type="match status" value="1"/>
</dbReference>
<dbReference type="SUPFAM" id="SSF53137">
    <property type="entry name" value="Translational machinery components"/>
    <property type="match status" value="1"/>
</dbReference>
<protein>
    <submittedName>
        <fullName evidence="6">50S ribosomal protein L18</fullName>
    </submittedName>
</protein>
<dbReference type="EMBL" id="CAADRM010000057">
    <property type="protein sequence ID" value="VFU12828.1"/>
    <property type="molecule type" value="Genomic_DNA"/>
</dbReference>
<dbReference type="GO" id="GO:0022625">
    <property type="term" value="C:cytosolic large ribosomal subunit"/>
    <property type="evidence" value="ECO:0007669"/>
    <property type="project" value="TreeGrafter"/>
</dbReference>
<evidence type="ECO:0000313" key="6">
    <source>
        <dbReference type="EMBL" id="VFU12828.1"/>
    </source>
</evidence>
<accession>A0A485LYZ9</accession>
<keyword evidence="4 6" id="KW-0689">Ribosomal protein</keyword>
<dbReference type="NCBIfam" id="TIGR00060">
    <property type="entry name" value="L18_bact"/>
    <property type="match status" value="1"/>
</dbReference>
<evidence type="ECO:0000256" key="1">
    <source>
        <dbReference type="ARBA" id="ARBA00007116"/>
    </source>
</evidence>
<dbReference type="GO" id="GO:0008097">
    <property type="term" value="F:5S rRNA binding"/>
    <property type="evidence" value="ECO:0007669"/>
    <property type="project" value="TreeGrafter"/>
</dbReference>
<dbReference type="GO" id="GO:0003735">
    <property type="term" value="F:structural constituent of ribosome"/>
    <property type="evidence" value="ECO:0007669"/>
    <property type="project" value="InterPro"/>
</dbReference>
<dbReference type="HAMAP" id="MF_01337_B">
    <property type="entry name" value="Ribosomal_uL18_B"/>
    <property type="match status" value="1"/>
</dbReference>
<organism evidence="6">
    <name type="scientific">anaerobic digester metagenome</name>
    <dbReference type="NCBI Taxonomy" id="1263854"/>
    <lineage>
        <taxon>unclassified sequences</taxon>
        <taxon>metagenomes</taxon>
        <taxon>ecological metagenomes</taxon>
    </lineage>
</organism>
<dbReference type="InterPro" id="IPR004389">
    <property type="entry name" value="Ribosomal_uL18_bac-type"/>
</dbReference>
<dbReference type="GO" id="GO:0006412">
    <property type="term" value="P:translation"/>
    <property type="evidence" value="ECO:0007669"/>
    <property type="project" value="InterPro"/>
</dbReference>
<dbReference type="AlphaFoldDB" id="A0A485LYZ9"/>
<dbReference type="PANTHER" id="PTHR12899:SF3">
    <property type="entry name" value="LARGE RIBOSOMAL SUBUNIT PROTEIN UL18M"/>
    <property type="match status" value="1"/>
</dbReference>
<evidence type="ECO:0000256" key="4">
    <source>
        <dbReference type="ARBA" id="ARBA00022980"/>
    </source>
</evidence>
<dbReference type="Gene3D" id="3.30.420.100">
    <property type="match status" value="1"/>
</dbReference>
<comment type="similarity">
    <text evidence="1">Belongs to the universal ribosomal protein uL18 family.</text>
</comment>
<dbReference type="Pfam" id="PF00861">
    <property type="entry name" value="Ribosomal_L18p"/>
    <property type="match status" value="1"/>
</dbReference>
<keyword evidence="5" id="KW-0687">Ribonucleoprotein</keyword>
<dbReference type="InterPro" id="IPR057268">
    <property type="entry name" value="Ribosomal_L18"/>
</dbReference>
<dbReference type="CDD" id="cd00432">
    <property type="entry name" value="Ribosomal_L18_L5e"/>
    <property type="match status" value="1"/>
</dbReference>
<dbReference type="InterPro" id="IPR005484">
    <property type="entry name" value="Ribosomal_uL18_bac/plant/anim"/>
</dbReference>
<reference evidence="6" key="1">
    <citation type="submission" date="2019-03" db="EMBL/GenBank/DDBJ databases">
        <authorList>
            <person name="Hao L."/>
        </authorList>
    </citation>
    <scope>NUCLEOTIDE SEQUENCE</scope>
</reference>
<keyword evidence="3" id="KW-0694">RNA-binding</keyword>
<evidence type="ECO:0000256" key="5">
    <source>
        <dbReference type="ARBA" id="ARBA00023274"/>
    </source>
</evidence>
<keyword evidence="2" id="KW-0699">rRNA-binding</keyword>
<gene>
    <name evidence="6" type="primary">rplR</name>
    <name evidence="6" type="ORF">SCFA_150019</name>
</gene>
<evidence type="ECO:0000256" key="2">
    <source>
        <dbReference type="ARBA" id="ARBA00022730"/>
    </source>
</evidence>
<name>A0A485LYZ9_9ZZZZ</name>
<evidence type="ECO:0000256" key="3">
    <source>
        <dbReference type="ARBA" id="ARBA00022884"/>
    </source>
</evidence>
<sequence length="119" mass="13139">MSKNAKEAREYRKLRIRKKVRGTPERLRLSVYRGNANIYSQIIDDTKGVTLVAASSLSPELKGKVKGFTIETARQVGELLAQKAKAAGIEKVVFDRGGYRYHGKVKALSEGARSGGLKF</sequence>